<accession>A0A9W4X378</accession>
<comment type="caution">
    <text evidence="1">The sequence shown here is derived from an EMBL/GenBank/DDBJ whole genome shotgun (WGS) entry which is preliminary data.</text>
</comment>
<proteinExistence type="predicted"/>
<dbReference type="EMBL" id="CAMKVN010007778">
    <property type="protein sequence ID" value="CAI2191844.1"/>
    <property type="molecule type" value="Genomic_DNA"/>
</dbReference>
<feature type="non-terminal residue" evidence="1">
    <location>
        <position position="59"/>
    </location>
</feature>
<organism evidence="1 2">
    <name type="scientific">Funneliformis geosporum</name>
    <dbReference type="NCBI Taxonomy" id="1117311"/>
    <lineage>
        <taxon>Eukaryota</taxon>
        <taxon>Fungi</taxon>
        <taxon>Fungi incertae sedis</taxon>
        <taxon>Mucoromycota</taxon>
        <taxon>Glomeromycotina</taxon>
        <taxon>Glomeromycetes</taxon>
        <taxon>Glomerales</taxon>
        <taxon>Glomeraceae</taxon>
        <taxon>Funneliformis</taxon>
    </lineage>
</organism>
<reference evidence="1" key="1">
    <citation type="submission" date="2022-08" db="EMBL/GenBank/DDBJ databases">
        <authorList>
            <person name="Kallberg Y."/>
            <person name="Tangrot J."/>
            <person name="Rosling A."/>
        </authorList>
    </citation>
    <scope>NUCLEOTIDE SEQUENCE</scope>
    <source>
        <strain evidence="1">Wild A</strain>
    </source>
</reference>
<keyword evidence="2" id="KW-1185">Reference proteome</keyword>
<dbReference type="AlphaFoldDB" id="A0A9W4X378"/>
<dbReference type="Proteomes" id="UP001153678">
    <property type="component" value="Unassembled WGS sequence"/>
</dbReference>
<evidence type="ECO:0000313" key="1">
    <source>
        <dbReference type="EMBL" id="CAI2191844.1"/>
    </source>
</evidence>
<name>A0A9W4X378_9GLOM</name>
<evidence type="ECO:0000313" key="2">
    <source>
        <dbReference type="Proteomes" id="UP001153678"/>
    </source>
</evidence>
<gene>
    <name evidence="1" type="ORF">FWILDA_LOCUS15276</name>
</gene>
<protein>
    <submittedName>
        <fullName evidence="1">7475_t:CDS:1</fullName>
    </submittedName>
</protein>
<sequence>RIAVKKYMALEEDDVEKKRHVAVAFEASIAVVEKVQKVAVEVEEENFIIFQLHKKKQKS</sequence>